<dbReference type="AlphaFoldDB" id="A0A0S2TBJ3"/>
<evidence type="ECO:0000313" key="2">
    <source>
        <dbReference type="Proteomes" id="UP000055136"/>
    </source>
</evidence>
<name>A0A0S2TBJ3_9GAMM</name>
<keyword evidence="2" id="KW-1185">Reference proteome</keyword>
<sequence length="99" mass="11075">MSHAIHAWLEHGEARLGIIDTDTGRIRQLWRLGRIELEPSQQAPVAATPAGTQQLARELFMIGCCETIGQALQHTTVADCRSCLHRDHCHSPQRVDQKV</sequence>
<dbReference type="STRING" id="1748243.Tel_04875"/>
<organism evidence="1 2">
    <name type="scientific">Candidatus Tenderia electrophaga</name>
    <dbReference type="NCBI Taxonomy" id="1748243"/>
    <lineage>
        <taxon>Bacteria</taxon>
        <taxon>Pseudomonadati</taxon>
        <taxon>Pseudomonadota</taxon>
        <taxon>Gammaproteobacteria</taxon>
        <taxon>Candidatus Tenderiales</taxon>
        <taxon>Candidatus Tenderiaceae</taxon>
        <taxon>Candidatus Tenderia</taxon>
    </lineage>
</organism>
<gene>
    <name evidence="1" type="ORF">Tel_04875</name>
</gene>
<accession>A0A0S2TBJ3</accession>
<dbReference type="EMBL" id="CP013099">
    <property type="protein sequence ID" value="ALP52533.1"/>
    <property type="molecule type" value="Genomic_DNA"/>
</dbReference>
<protein>
    <submittedName>
        <fullName evidence="1">Uncharacterized protein</fullName>
    </submittedName>
</protein>
<proteinExistence type="predicted"/>
<evidence type="ECO:0000313" key="1">
    <source>
        <dbReference type="EMBL" id="ALP52533.1"/>
    </source>
</evidence>
<dbReference type="Proteomes" id="UP000055136">
    <property type="component" value="Chromosome"/>
</dbReference>
<dbReference type="KEGG" id="tee:Tel_04875"/>
<reference evidence="1" key="1">
    <citation type="submission" date="2015-10" db="EMBL/GenBank/DDBJ databases">
        <title>Description of Candidatus Tenderia electrophaga gen. nov, sp. nov., an Uncultivated Electroautotroph from a Biocathode Enrichment.</title>
        <authorList>
            <person name="Eddie B.J."/>
            <person name="Malanoski A.P."/>
            <person name="Wang Z."/>
            <person name="Hall R.J."/>
            <person name="Oh S.D."/>
            <person name="Heiner C."/>
            <person name="Lin B."/>
            <person name="Strycharz-Glaven S.M."/>
        </authorList>
    </citation>
    <scope>NUCLEOTIDE SEQUENCE [LARGE SCALE GENOMIC DNA]</scope>
    <source>
        <strain evidence="1">NRL1</strain>
    </source>
</reference>